<name>A0A077X021_9FUNG</name>
<dbReference type="InterPro" id="IPR045886">
    <property type="entry name" value="ThiF/MoeB/HesA"/>
</dbReference>
<dbReference type="PANTHER" id="PTHR10953">
    <property type="entry name" value="UBIQUITIN-ACTIVATING ENZYME E1"/>
    <property type="match status" value="1"/>
</dbReference>
<accession>A0A077X021</accession>
<gene>
    <name evidence="2" type="ORF">LRAMOSA05364</name>
</gene>
<organism evidence="2">
    <name type="scientific">Lichtheimia ramosa</name>
    <dbReference type="NCBI Taxonomy" id="688394"/>
    <lineage>
        <taxon>Eukaryota</taxon>
        <taxon>Fungi</taxon>
        <taxon>Fungi incertae sedis</taxon>
        <taxon>Mucoromycota</taxon>
        <taxon>Mucoromycotina</taxon>
        <taxon>Mucoromycetes</taxon>
        <taxon>Mucorales</taxon>
        <taxon>Lichtheimiaceae</taxon>
        <taxon>Lichtheimia</taxon>
    </lineage>
</organism>
<dbReference type="OrthoDB" id="1708823at2759"/>
<sequence length="341" mass="38234">MIKLSQDEAEIYDRQIRLWGVDAQQRIQNASVLIAGVRALSNELCKNLALAGIGSITLLDDKVVGDDDLGVQFFLEEGAKGKNVSALRNTRDQDDDSPLNKRAEAVAPAIRALNPRVKVQVDPSNVTEKPDTFFQSFDIVCMIHQDAATLIRVNQAVRKASKSIPFYAADAFGWVGYIFCDLAKHEYIEEKEVSSSQTEETTTKRTKHVEEYVTLEESLQVDYSNIPKNVLKRKSALGFVMHMILKHELKHNRPITGMDVEELIKNKDTALQEMGITETSLVDDDLISHVVSLFDAELVPVTAIVGGVLAQEMIKVLSQKQLPIQNWFYYNGLSGKKERDR</sequence>
<dbReference type="GO" id="GO:0031510">
    <property type="term" value="C:SUMO activating enzyme complex"/>
    <property type="evidence" value="ECO:0007669"/>
    <property type="project" value="TreeGrafter"/>
</dbReference>
<dbReference type="EMBL" id="LK023379">
    <property type="protein sequence ID" value="CDS13186.1"/>
    <property type="molecule type" value="Genomic_DNA"/>
</dbReference>
<proteinExistence type="predicted"/>
<dbReference type="AlphaFoldDB" id="A0A077X021"/>
<dbReference type="InterPro" id="IPR000594">
    <property type="entry name" value="ThiF_NAD_FAD-bd"/>
</dbReference>
<evidence type="ECO:0000313" key="2">
    <source>
        <dbReference type="EMBL" id="CDS13186.1"/>
    </source>
</evidence>
<dbReference type="Pfam" id="PF00899">
    <property type="entry name" value="ThiF"/>
    <property type="match status" value="1"/>
</dbReference>
<dbReference type="Gene3D" id="3.40.50.720">
    <property type="entry name" value="NAD(P)-binding Rossmann-like Domain"/>
    <property type="match status" value="1"/>
</dbReference>
<dbReference type="GO" id="GO:0019948">
    <property type="term" value="F:SUMO activating enzyme activity"/>
    <property type="evidence" value="ECO:0007669"/>
    <property type="project" value="TreeGrafter"/>
</dbReference>
<dbReference type="SUPFAM" id="SSF69572">
    <property type="entry name" value="Activating enzymes of the ubiquitin-like proteins"/>
    <property type="match status" value="1"/>
</dbReference>
<evidence type="ECO:0000259" key="1">
    <source>
        <dbReference type="Pfam" id="PF00899"/>
    </source>
</evidence>
<dbReference type="PANTHER" id="PTHR10953:SF162">
    <property type="entry name" value="SUMO-ACTIVATING ENZYME SUBUNIT 1"/>
    <property type="match status" value="1"/>
</dbReference>
<protein>
    <recommendedName>
        <fullName evidence="1">THIF-type NAD/FAD binding fold domain-containing protein</fullName>
    </recommendedName>
</protein>
<dbReference type="InterPro" id="IPR035985">
    <property type="entry name" value="Ubiquitin-activating_enz"/>
</dbReference>
<dbReference type="GO" id="GO:0005737">
    <property type="term" value="C:cytoplasm"/>
    <property type="evidence" value="ECO:0007669"/>
    <property type="project" value="TreeGrafter"/>
</dbReference>
<reference evidence="2" key="1">
    <citation type="journal article" date="2014" name="Genome Announc.">
        <title>De novo whole-genome sequence and genome annotation of Lichtheimia ramosa.</title>
        <authorList>
            <person name="Linde J."/>
            <person name="Schwartze V."/>
            <person name="Binder U."/>
            <person name="Lass-Florl C."/>
            <person name="Voigt K."/>
            <person name="Horn F."/>
        </authorList>
    </citation>
    <scope>NUCLEOTIDE SEQUENCE</scope>
    <source>
        <strain evidence="2">JMRC FSU:6197</strain>
    </source>
</reference>
<dbReference type="GO" id="GO:0016925">
    <property type="term" value="P:protein sumoylation"/>
    <property type="evidence" value="ECO:0007669"/>
    <property type="project" value="TreeGrafter"/>
</dbReference>
<feature type="domain" description="THIF-type NAD/FAD binding fold" evidence="1">
    <location>
        <begin position="12"/>
        <end position="334"/>
    </location>
</feature>